<proteinExistence type="predicted"/>
<dbReference type="Proteomes" id="UP000663859">
    <property type="component" value="Unassembled WGS sequence"/>
</dbReference>
<sequence>MEKALFFPAPGLARIRVTKIVVADTLLGNPRLAISHKARSGYEPSKLRAGSALTSHPGDRYLRPLWNERLGV</sequence>
<keyword evidence="2" id="KW-1185">Reference proteome</keyword>
<protein>
    <submittedName>
        <fullName evidence="1">Uncharacterized protein</fullName>
    </submittedName>
</protein>
<name>A0A8J2BQ72_9BACT</name>
<dbReference type="AlphaFoldDB" id="A0A8J2BQ72"/>
<organism evidence="1 2">
    <name type="scientific">Candidatus Methylacidithermus pantelleriae</name>
    <dbReference type="NCBI Taxonomy" id="2744239"/>
    <lineage>
        <taxon>Bacteria</taxon>
        <taxon>Pseudomonadati</taxon>
        <taxon>Verrucomicrobiota</taxon>
        <taxon>Methylacidiphilae</taxon>
        <taxon>Methylacidiphilales</taxon>
        <taxon>Methylacidiphilaceae</taxon>
        <taxon>Candidatus Methylacidithermus</taxon>
    </lineage>
</organism>
<evidence type="ECO:0000313" key="1">
    <source>
        <dbReference type="EMBL" id="CAF0689438.1"/>
    </source>
</evidence>
<reference evidence="1" key="1">
    <citation type="submission" date="2021-02" db="EMBL/GenBank/DDBJ databases">
        <authorList>
            <person name="Cremers G."/>
            <person name="Picone N."/>
        </authorList>
    </citation>
    <scope>NUCLEOTIDE SEQUENCE</scope>
    <source>
        <strain evidence="1">PQ17</strain>
    </source>
</reference>
<comment type="caution">
    <text evidence="1">The sequence shown here is derived from an EMBL/GenBank/DDBJ whole genome shotgun (WGS) entry which is preliminary data.</text>
</comment>
<dbReference type="EMBL" id="CAJNOB010000001">
    <property type="protein sequence ID" value="CAF0689438.1"/>
    <property type="molecule type" value="Genomic_DNA"/>
</dbReference>
<gene>
    <name evidence="1" type="ORF">MPNT_10222</name>
</gene>
<accession>A0A8J2BQ72</accession>
<evidence type="ECO:0000313" key="2">
    <source>
        <dbReference type="Proteomes" id="UP000663859"/>
    </source>
</evidence>